<dbReference type="RefSeq" id="WP_135113170.1">
    <property type="nucleotide sequence ID" value="NZ_JADGLL010000004.1"/>
</dbReference>
<evidence type="ECO:0000259" key="5">
    <source>
        <dbReference type="SMART" id="SM00482"/>
    </source>
</evidence>
<keyword evidence="2" id="KW-0235">DNA replication</keyword>
<dbReference type="SMART" id="SM00482">
    <property type="entry name" value="POLAc"/>
    <property type="match status" value="1"/>
</dbReference>
<reference evidence="6 7" key="1">
    <citation type="submission" date="2019-03" db="EMBL/GenBank/DDBJ databases">
        <title>Diversity of the mouse oral microbiome.</title>
        <authorList>
            <person name="Joseph S."/>
            <person name="Aduse-Opoku J."/>
            <person name="Curtis M."/>
            <person name="Wade W."/>
            <person name="Hashim A."/>
        </authorList>
    </citation>
    <scope>NUCLEOTIDE SEQUENCE [LARGE SCALE GENOMIC DNA]</scope>
    <source>
        <strain evidence="6 7">P1012</strain>
    </source>
</reference>
<gene>
    <name evidence="6" type="ORF">E4U02_03320</name>
</gene>
<dbReference type="GO" id="GO:0006261">
    <property type="term" value="P:DNA-templated DNA replication"/>
    <property type="evidence" value="ECO:0007669"/>
    <property type="project" value="InterPro"/>
</dbReference>
<evidence type="ECO:0000256" key="4">
    <source>
        <dbReference type="SAM" id="MobiDB-lite"/>
    </source>
</evidence>
<feature type="compositionally biased region" description="Basic and acidic residues" evidence="4">
    <location>
        <begin position="470"/>
        <end position="480"/>
    </location>
</feature>
<organism evidence="6 7">
    <name type="scientific">Microbacterium paludicola</name>
    <dbReference type="NCBI Taxonomy" id="300019"/>
    <lineage>
        <taxon>Bacteria</taxon>
        <taxon>Bacillati</taxon>
        <taxon>Actinomycetota</taxon>
        <taxon>Actinomycetes</taxon>
        <taxon>Micrococcales</taxon>
        <taxon>Microbacteriaceae</taxon>
        <taxon>Microbacterium</taxon>
    </lineage>
</organism>
<feature type="domain" description="DNA-directed DNA polymerase family A palm" evidence="5">
    <location>
        <begin position="348"/>
        <end position="568"/>
    </location>
</feature>
<dbReference type="GO" id="GO:0004527">
    <property type="term" value="F:exonuclease activity"/>
    <property type="evidence" value="ECO:0007669"/>
    <property type="project" value="UniProtKB-KW"/>
</dbReference>
<dbReference type="SUPFAM" id="SSF56672">
    <property type="entry name" value="DNA/RNA polymerases"/>
    <property type="match status" value="1"/>
</dbReference>
<dbReference type="EC" id="2.7.7.7" evidence="1"/>
<keyword evidence="6" id="KW-0378">Hydrolase</keyword>
<dbReference type="PANTHER" id="PTHR10133:SF27">
    <property type="entry name" value="DNA POLYMERASE NU"/>
    <property type="match status" value="1"/>
</dbReference>
<dbReference type="InterPro" id="IPR043502">
    <property type="entry name" value="DNA/RNA_pol_sf"/>
</dbReference>
<keyword evidence="6" id="KW-0269">Exonuclease</keyword>
<keyword evidence="7" id="KW-1185">Reference proteome</keyword>
<dbReference type="InterPro" id="IPR002298">
    <property type="entry name" value="DNA_polymerase_A"/>
</dbReference>
<evidence type="ECO:0000313" key="6">
    <source>
        <dbReference type="EMBL" id="TFU33977.1"/>
    </source>
</evidence>
<feature type="region of interest" description="Disordered" evidence="4">
    <location>
        <begin position="464"/>
        <end position="491"/>
    </location>
</feature>
<dbReference type="Proteomes" id="UP000298358">
    <property type="component" value="Unassembled WGS sequence"/>
</dbReference>
<evidence type="ECO:0000256" key="1">
    <source>
        <dbReference type="ARBA" id="ARBA00012417"/>
    </source>
</evidence>
<dbReference type="OrthoDB" id="4414061at2"/>
<dbReference type="Gene3D" id="1.10.150.20">
    <property type="entry name" value="5' to 3' exonuclease, C-terminal subdomain"/>
    <property type="match status" value="1"/>
</dbReference>
<keyword evidence="6" id="KW-0540">Nuclease</keyword>
<evidence type="ECO:0000313" key="7">
    <source>
        <dbReference type="Proteomes" id="UP000298358"/>
    </source>
</evidence>
<evidence type="ECO:0000256" key="3">
    <source>
        <dbReference type="ARBA" id="ARBA00049244"/>
    </source>
</evidence>
<proteinExistence type="predicted"/>
<name>A0A4Y9G087_9MICO</name>
<dbReference type="GO" id="GO:0003887">
    <property type="term" value="F:DNA-directed DNA polymerase activity"/>
    <property type="evidence" value="ECO:0007669"/>
    <property type="project" value="UniProtKB-EC"/>
</dbReference>
<dbReference type="PANTHER" id="PTHR10133">
    <property type="entry name" value="DNA POLYMERASE I"/>
    <property type="match status" value="1"/>
</dbReference>
<dbReference type="EMBL" id="SPQB01000004">
    <property type="protein sequence ID" value="TFU33977.1"/>
    <property type="molecule type" value="Genomic_DNA"/>
</dbReference>
<comment type="caution">
    <text evidence="6">The sequence shown here is derived from an EMBL/GenBank/DDBJ whole genome shotgun (WGS) entry which is preliminary data.</text>
</comment>
<dbReference type="AlphaFoldDB" id="A0A4Y9G087"/>
<dbReference type="GO" id="GO:0003677">
    <property type="term" value="F:DNA binding"/>
    <property type="evidence" value="ECO:0007669"/>
    <property type="project" value="InterPro"/>
</dbReference>
<dbReference type="GO" id="GO:0006302">
    <property type="term" value="P:double-strand break repair"/>
    <property type="evidence" value="ECO:0007669"/>
    <property type="project" value="TreeGrafter"/>
</dbReference>
<dbReference type="NCBIfam" id="NF011538">
    <property type="entry name" value="PRK14975.1-1"/>
    <property type="match status" value="1"/>
</dbReference>
<dbReference type="InterPro" id="IPR001098">
    <property type="entry name" value="DNA-dir_DNA_pol_A_palm_dom"/>
</dbReference>
<dbReference type="CDD" id="cd06444">
    <property type="entry name" value="DNA_pol_A"/>
    <property type="match status" value="1"/>
</dbReference>
<comment type="catalytic activity">
    <reaction evidence="3">
        <text>DNA(n) + a 2'-deoxyribonucleoside 5'-triphosphate = DNA(n+1) + diphosphate</text>
        <dbReference type="Rhea" id="RHEA:22508"/>
        <dbReference type="Rhea" id="RHEA-COMP:17339"/>
        <dbReference type="Rhea" id="RHEA-COMP:17340"/>
        <dbReference type="ChEBI" id="CHEBI:33019"/>
        <dbReference type="ChEBI" id="CHEBI:61560"/>
        <dbReference type="ChEBI" id="CHEBI:173112"/>
        <dbReference type="EC" id="2.7.7.7"/>
    </reaction>
</comment>
<evidence type="ECO:0000256" key="2">
    <source>
        <dbReference type="ARBA" id="ARBA00022705"/>
    </source>
</evidence>
<dbReference type="Gene3D" id="3.30.70.370">
    <property type="match status" value="1"/>
</dbReference>
<protein>
    <recommendedName>
        <fullName evidence="1">DNA-directed DNA polymerase</fullName>
        <ecNumber evidence="1">2.7.7.7</ecNumber>
    </recommendedName>
</protein>
<dbReference type="Pfam" id="PF00476">
    <property type="entry name" value="DNA_pol_A"/>
    <property type="match status" value="1"/>
</dbReference>
<accession>A0A4Y9G087</accession>
<sequence length="608" mass="64865">MRERASAAISTAAWPPLHPRPWAVTSSSEPADASPWAHADRIALGRTAGGGIVAIVLAREGERGRRPLTAAELPAWVAAREAEAANAGRAIRWVWSSTAEWYPKLLAAGVRVVRCHDLRLSHAILREAAPSASALRAATEWDGIGTAEGPDDDALFALDRTGSERGRDDIAEVLAELDRQDAAVPLAPDPGRMRLLLAAESAGALVAAEMRVAGVPWDAEHHRRILTEVLGARRAGGVPDHMARLAAEVREALDDPAASLDSPPRLLRALHSAGILVDSTSKWELREIAHPAIPPLLEYKRLARLLTANGWAWLDEWVNDGRFRPVFVPGGVVTGRWASSGGGALQLPRQIRGALRADPGWRIVGADVAQLEPRVLAAMSRDDRMADAARGRDLYEGIVADGAVSTRAEAKIAVLGAMYGATTGDSGRLVPRLRRAYPRAMGMVDAAARTGEDGGVVATWLGRTSPGPDEAWRSAQERASRPGASAADENRARRIARDRGRFTRNFIVQGTAAEWALAWLADLRLRLAQLPPVAPAAAAPASGPAFARRAHLAFFLHDEVLIHAPAEQAEAAAEALSESAAAAGRLLFGSFPIDFPLDLRISDSAAKE</sequence>